<protein>
    <submittedName>
        <fullName evidence="1">Uncharacterized protein</fullName>
    </submittedName>
</protein>
<comment type="caution">
    <text evidence="1">The sequence shown here is derived from an EMBL/GenBank/DDBJ whole genome shotgun (WGS) entry which is preliminary data.</text>
</comment>
<evidence type="ECO:0000313" key="2">
    <source>
        <dbReference type="Proteomes" id="UP000784294"/>
    </source>
</evidence>
<dbReference type="AlphaFoldDB" id="A0A3S5CNB1"/>
<name>A0A3S5CNB1_9PLAT</name>
<organism evidence="1 2">
    <name type="scientific">Protopolystoma xenopodis</name>
    <dbReference type="NCBI Taxonomy" id="117903"/>
    <lineage>
        <taxon>Eukaryota</taxon>
        <taxon>Metazoa</taxon>
        <taxon>Spiralia</taxon>
        <taxon>Lophotrochozoa</taxon>
        <taxon>Platyhelminthes</taxon>
        <taxon>Monogenea</taxon>
        <taxon>Polyopisthocotylea</taxon>
        <taxon>Polystomatidea</taxon>
        <taxon>Polystomatidae</taxon>
        <taxon>Protopolystoma</taxon>
    </lineage>
</organism>
<reference evidence="1" key="1">
    <citation type="submission" date="2018-11" db="EMBL/GenBank/DDBJ databases">
        <authorList>
            <consortium name="Pathogen Informatics"/>
        </authorList>
    </citation>
    <scope>NUCLEOTIDE SEQUENCE</scope>
</reference>
<evidence type="ECO:0000313" key="1">
    <source>
        <dbReference type="EMBL" id="VEL22871.1"/>
    </source>
</evidence>
<keyword evidence="2" id="KW-1185">Reference proteome</keyword>
<gene>
    <name evidence="1" type="ORF">PXEA_LOCUS16311</name>
</gene>
<accession>A0A3S5CNB1</accession>
<sequence>MPPNMWSPHIDWTTATASAQLSLLNCPDCWVVMRYRQVTTGFCANDHLGYLTLEDAAYCGGLPVGHGSEPADHLFQSYVALMQDVDFTRKTQIPIGQFVFCSCVQSSHRMDKRWEDARMNETMNSKSIDYK</sequence>
<dbReference type="EMBL" id="CAAALY010058794">
    <property type="protein sequence ID" value="VEL22871.1"/>
    <property type="molecule type" value="Genomic_DNA"/>
</dbReference>
<proteinExistence type="predicted"/>
<dbReference type="Proteomes" id="UP000784294">
    <property type="component" value="Unassembled WGS sequence"/>
</dbReference>